<sequence>MPEFLTRNWLEKVVSLLLAVLLWVYVTGQEKSEMSFTVPLELTNIPPDMEIINEPPGYITIRVRGNSHILTNIKPGKIKVVLDLSHLKEGKNTFTVSRGAVILPRGLMVTKVNPTTVIIKAEKVVERKATVILKARGLRKRWRVSLDPPLVTIQGVKSQIKRVRIVKTQELDLTNTNLEPGKTLKRVVELIPPGKGIYLFPDRVTVMIENPAEEGNPP</sequence>
<proteinExistence type="predicted"/>
<dbReference type="PANTHER" id="PTHR37804:SF1">
    <property type="entry name" value="CDAA REGULATORY PROTEIN CDAR"/>
    <property type="match status" value="1"/>
</dbReference>
<reference evidence="1" key="1">
    <citation type="journal article" date="2020" name="mSystems">
        <title>Genome- and Community-Level Interaction Insights into Carbon Utilization and Element Cycling Functions of Hydrothermarchaeota in Hydrothermal Sediment.</title>
        <authorList>
            <person name="Zhou Z."/>
            <person name="Liu Y."/>
            <person name="Xu W."/>
            <person name="Pan J."/>
            <person name="Luo Z.H."/>
            <person name="Li M."/>
        </authorList>
    </citation>
    <scope>NUCLEOTIDE SEQUENCE [LARGE SCALE GENOMIC DNA]</scope>
    <source>
        <strain evidence="1">HyVt-115</strain>
    </source>
</reference>
<dbReference type="PANTHER" id="PTHR37804">
    <property type="entry name" value="CDAA REGULATORY PROTEIN CDAR"/>
    <property type="match status" value="1"/>
</dbReference>
<dbReference type="CDD" id="cd20206">
    <property type="entry name" value="YbbR"/>
    <property type="match status" value="1"/>
</dbReference>
<name>A0A7C0U6A3_9BACT</name>
<dbReference type="Pfam" id="PF07949">
    <property type="entry name" value="YbbR"/>
    <property type="match status" value="2"/>
</dbReference>
<comment type="caution">
    <text evidence="1">The sequence shown here is derived from an EMBL/GenBank/DDBJ whole genome shotgun (WGS) entry which is preliminary data.</text>
</comment>
<evidence type="ECO:0008006" key="2">
    <source>
        <dbReference type="Google" id="ProtNLM"/>
    </source>
</evidence>
<organism evidence="1">
    <name type="scientific">Thermosulfidibacter takaii</name>
    <dbReference type="NCBI Taxonomy" id="412593"/>
    <lineage>
        <taxon>Bacteria</taxon>
        <taxon>Pseudomonadati</taxon>
        <taxon>Thermosulfidibacterota</taxon>
        <taxon>Thermosulfidibacteria</taxon>
        <taxon>Thermosulfidibacterales</taxon>
        <taxon>Thermosulfidibacteraceae</taxon>
    </lineage>
</organism>
<protein>
    <recommendedName>
        <fullName evidence="2">YbbR-like domain-containing protein</fullName>
    </recommendedName>
</protein>
<dbReference type="EMBL" id="DQWS01000126">
    <property type="protein sequence ID" value="HDD53082.1"/>
    <property type="molecule type" value="Genomic_DNA"/>
</dbReference>
<evidence type="ECO:0000313" key="1">
    <source>
        <dbReference type="EMBL" id="HDD53082.1"/>
    </source>
</evidence>
<accession>A0A7C0U6A3</accession>
<gene>
    <name evidence="1" type="ORF">ENF32_03315</name>
</gene>
<dbReference type="InterPro" id="IPR012505">
    <property type="entry name" value="YbbR"/>
</dbReference>
<dbReference type="Proteomes" id="UP000885690">
    <property type="component" value="Unassembled WGS sequence"/>
</dbReference>
<dbReference type="AlphaFoldDB" id="A0A7C0U6A3"/>
<dbReference type="Gene3D" id="2.170.120.30">
    <property type="match status" value="1"/>
</dbReference>
<dbReference type="InterPro" id="IPR053154">
    <property type="entry name" value="c-di-AMP_regulator"/>
</dbReference>